<protein>
    <submittedName>
        <fullName evidence="1">DsrE/DsrF/DrsH-like family protein</fullName>
    </submittedName>
</protein>
<dbReference type="SUPFAM" id="SSF75169">
    <property type="entry name" value="DsrEFH-like"/>
    <property type="match status" value="1"/>
</dbReference>
<name>A0ABV9HIW1_9MICO</name>
<dbReference type="Pfam" id="PF13686">
    <property type="entry name" value="DrsE_2"/>
    <property type="match status" value="1"/>
</dbReference>
<reference evidence="2" key="1">
    <citation type="journal article" date="2019" name="Int. J. Syst. Evol. Microbiol.">
        <title>The Global Catalogue of Microorganisms (GCM) 10K type strain sequencing project: providing services to taxonomists for standard genome sequencing and annotation.</title>
        <authorList>
            <consortium name="The Broad Institute Genomics Platform"/>
            <consortium name="The Broad Institute Genome Sequencing Center for Infectious Disease"/>
            <person name="Wu L."/>
            <person name="Ma J."/>
        </authorList>
    </citation>
    <scope>NUCLEOTIDE SEQUENCE [LARGE SCALE GENOMIC DNA]</scope>
    <source>
        <strain evidence="2">CCUG 42722</strain>
    </source>
</reference>
<dbReference type="Proteomes" id="UP001596011">
    <property type="component" value="Unassembled WGS sequence"/>
</dbReference>
<dbReference type="PANTHER" id="PTHR34655:SF2">
    <property type="entry name" value="PEROXIREDOXIN FAMILY PROTEIN"/>
    <property type="match status" value="1"/>
</dbReference>
<dbReference type="EMBL" id="JBHSFI010000005">
    <property type="protein sequence ID" value="MFC4630067.1"/>
    <property type="molecule type" value="Genomic_DNA"/>
</dbReference>
<proteinExistence type="predicted"/>
<dbReference type="InterPro" id="IPR032836">
    <property type="entry name" value="DsrE2-like"/>
</dbReference>
<gene>
    <name evidence="1" type="ORF">ACFO6V_17585</name>
</gene>
<dbReference type="InterPro" id="IPR027396">
    <property type="entry name" value="DsrEFH-like"/>
</dbReference>
<dbReference type="RefSeq" id="WP_377137414.1">
    <property type="nucleotide sequence ID" value="NZ_JBHSFI010000005.1"/>
</dbReference>
<evidence type="ECO:0000313" key="1">
    <source>
        <dbReference type="EMBL" id="MFC4630067.1"/>
    </source>
</evidence>
<comment type="caution">
    <text evidence="1">The sequence shown here is derived from an EMBL/GenBank/DDBJ whole genome shotgun (WGS) entry which is preliminary data.</text>
</comment>
<accession>A0ABV9HIW1</accession>
<keyword evidence="2" id="KW-1185">Reference proteome</keyword>
<sequence length="157" mass="16923">MAGDGKIEKVSIIISKGSLEGIYPGLIMANGARAEGMEANLFFTFFGLDAIHRDRYEHIKLATVGNPGLHLPTWLGSVPGVSAAMTRYMARKMDRLDIPPIAEFVEMIADTGAGLYACQASVDLFGFARDDFIGQVKDVITVGEFYDLAAGGQIVFT</sequence>
<evidence type="ECO:0000313" key="2">
    <source>
        <dbReference type="Proteomes" id="UP001596011"/>
    </source>
</evidence>
<dbReference type="PANTHER" id="PTHR34655">
    <property type="entry name" value="CONSERVED WITHIN P. AEROPHILUM"/>
    <property type="match status" value="1"/>
</dbReference>
<dbReference type="Gene3D" id="3.40.1260.10">
    <property type="entry name" value="DsrEFH-like"/>
    <property type="match status" value="1"/>
</dbReference>
<organism evidence="1 2">
    <name type="scientific">Promicromonospora alba</name>
    <dbReference type="NCBI Taxonomy" id="1616110"/>
    <lineage>
        <taxon>Bacteria</taxon>
        <taxon>Bacillati</taxon>
        <taxon>Actinomycetota</taxon>
        <taxon>Actinomycetes</taxon>
        <taxon>Micrococcales</taxon>
        <taxon>Promicromonosporaceae</taxon>
        <taxon>Promicromonospora</taxon>
    </lineage>
</organism>